<evidence type="ECO:0000256" key="1">
    <source>
        <dbReference type="SAM" id="MobiDB-lite"/>
    </source>
</evidence>
<gene>
    <name evidence="2" type="ORF">XNOV1_A020976</name>
</gene>
<evidence type="ECO:0000313" key="3">
    <source>
        <dbReference type="Proteomes" id="UP001178508"/>
    </source>
</evidence>
<name>A0AAV1HP86_XYRNO</name>
<proteinExistence type="predicted"/>
<reference evidence="2" key="1">
    <citation type="submission" date="2023-08" db="EMBL/GenBank/DDBJ databases">
        <authorList>
            <person name="Alioto T."/>
            <person name="Alioto T."/>
            <person name="Gomez Garrido J."/>
        </authorList>
    </citation>
    <scope>NUCLEOTIDE SEQUENCE</scope>
</reference>
<feature type="compositionally biased region" description="Basic and acidic residues" evidence="1">
    <location>
        <begin position="39"/>
        <end position="72"/>
    </location>
</feature>
<feature type="region of interest" description="Disordered" evidence="1">
    <location>
        <begin position="34"/>
        <end position="86"/>
    </location>
</feature>
<dbReference type="EMBL" id="OY660887">
    <property type="protein sequence ID" value="CAJ1087703.1"/>
    <property type="molecule type" value="Genomic_DNA"/>
</dbReference>
<dbReference type="Proteomes" id="UP001178508">
    <property type="component" value="Chromosome 24"/>
</dbReference>
<dbReference type="AlphaFoldDB" id="A0AAV1HP86"/>
<feature type="compositionally biased region" description="Polar residues" evidence="1">
    <location>
        <begin position="73"/>
        <end position="86"/>
    </location>
</feature>
<evidence type="ECO:0000313" key="2">
    <source>
        <dbReference type="EMBL" id="CAJ1087703.1"/>
    </source>
</evidence>
<accession>A0AAV1HP86</accession>
<sequence>MEAEQRSLFLRSLKVAHQRPGAPRLVIRRITWATEEGEDQRRREEERRVSDGQKVSEKSESCPERESEHVQKNQDQCPLSTCSSTR</sequence>
<organism evidence="2 3">
    <name type="scientific">Xyrichtys novacula</name>
    <name type="common">Pearly razorfish</name>
    <name type="synonym">Hemipteronotus novacula</name>
    <dbReference type="NCBI Taxonomy" id="13765"/>
    <lineage>
        <taxon>Eukaryota</taxon>
        <taxon>Metazoa</taxon>
        <taxon>Chordata</taxon>
        <taxon>Craniata</taxon>
        <taxon>Vertebrata</taxon>
        <taxon>Euteleostomi</taxon>
        <taxon>Actinopterygii</taxon>
        <taxon>Neopterygii</taxon>
        <taxon>Teleostei</taxon>
        <taxon>Neoteleostei</taxon>
        <taxon>Acanthomorphata</taxon>
        <taxon>Eupercaria</taxon>
        <taxon>Labriformes</taxon>
        <taxon>Labridae</taxon>
        <taxon>Xyrichtys</taxon>
    </lineage>
</organism>
<keyword evidence="3" id="KW-1185">Reference proteome</keyword>
<protein>
    <submittedName>
        <fullName evidence="2">Uncharacterized protein</fullName>
    </submittedName>
</protein>